<gene>
    <name evidence="11" type="ORF">J2Z44_001367</name>
</gene>
<feature type="domain" description="Acyltransferase 3" evidence="10">
    <location>
        <begin position="12"/>
        <end position="344"/>
    </location>
</feature>
<evidence type="ECO:0000256" key="2">
    <source>
        <dbReference type="ARBA" id="ARBA00022475"/>
    </source>
</evidence>
<evidence type="ECO:0000256" key="7">
    <source>
        <dbReference type="ARBA" id="ARBA00023315"/>
    </source>
</evidence>
<feature type="transmembrane region" description="Helical" evidence="9">
    <location>
        <begin position="384"/>
        <end position="404"/>
    </location>
</feature>
<keyword evidence="5 9" id="KW-1133">Transmembrane helix</keyword>
<evidence type="ECO:0000259" key="10">
    <source>
        <dbReference type="Pfam" id="PF01757"/>
    </source>
</evidence>
<evidence type="ECO:0000256" key="3">
    <source>
        <dbReference type="ARBA" id="ARBA00022679"/>
    </source>
</evidence>
<dbReference type="PANTHER" id="PTHR23028">
    <property type="entry name" value="ACETYLTRANSFERASE"/>
    <property type="match status" value="1"/>
</dbReference>
<feature type="transmembrane region" description="Helical" evidence="9">
    <location>
        <begin position="80"/>
        <end position="98"/>
    </location>
</feature>
<dbReference type="EMBL" id="JAGGLL010000008">
    <property type="protein sequence ID" value="MBP2021571.1"/>
    <property type="molecule type" value="Genomic_DNA"/>
</dbReference>
<dbReference type="InterPro" id="IPR050879">
    <property type="entry name" value="Acyltransferase_3"/>
</dbReference>
<keyword evidence="12" id="KW-1185">Reference proteome</keyword>
<sequence length="617" mass="70015">MLKNMRNGQYIPGLDGLRAFAVLAVIAYHFNLSFAMGGFLGVDVFFVISGYLITSKILSQLEKGNNFSLREFWIRRIRRLLPAVYTMVTTTFIWVTLFNRKFITTVLSDGLSSIIYGSNWWFIFHKVSYFDSFNSPSPLKNLWSLAIEEQFYIIWPIALLIGLKFYKNRIKFANIILIVALCSALLMGIMYNPCLDPSRVYYGTDTRGFELLIGCYMAMIFPIKKVLSCKTPTTKIKTLNITSMITFTVFILSVIFVNEYQSFLYRGGMLLLSLNTAILTTCICNPKSKLGRLLSWKPLRLIGKRSYGIYLWHYPIIILSTPPSQIGQVNGLRIFLQLLATFIIAELSYRYIEMPIQKYGFKKFFKNYNPACKFHLGKLSYSRAISIVVIFSVFVSATLFNSIIARGKQQDYMAEPLQSEVVSKDINKSPIGENSKVTTIEETNSDKKTEPSSSSTAKSYDGVLAIGDSVMLDIEQSLGEIHPNITIDGKVGRQLFQAIDLVPTYSAFNATNKAVIIELGTNSYFTDKQIDSLLDSFEKAHIYLVNVRVPRQWERQVNNALSKEAEERNNVTLIDWYSSSIDHPEYFAADGVHLEAKGVEVLTALIEQAIKEDKSLK</sequence>
<proteinExistence type="predicted"/>
<dbReference type="Pfam" id="PF01757">
    <property type="entry name" value="Acyl_transf_3"/>
    <property type="match status" value="1"/>
</dbReference>
<dbReference type="Gene3D" id="3.40.50.1110">
    <property type="entry name" value="SGNH hydrolase"/>
    <property type="match status" value="1"/>
</dbReference>
<dbReference type="InterPro" id="IPR002656">
    <property type="entry name" value="Acyl_transf_3_dom"/>
</dbReference>
<keyword evidence="2" id="KW-1003">Cell membrane</keyword>
<keyword evidence="6 9" id="KW-0472">Membrane</keyword>
<feature type="transmembrane region" description="Helical" evidence="9">
    <location>
        <begin position="172"/>
        <end position="191"/>
    </location>
</feature>
<feature type="transmembrane region" description="Helical" evidence="9">
    <location>
        <begin position="239"/>
        <end position="257"/>
    </location>
</feature>
<evidence type="ECO:0000256" key="8">
    <source>
        <dbReference type="SAM" id="MobiDB-lite"/>
    </source>
</evidence>
<organism evidence="11 12">
    <name type="scientific">Clostridium punense</name>
    <dbReference type="NCBI Taxonomy" id="1054297"/>
    <lineage>
        <taxon>Bacteria</taxon>
        <taxon>Bacillati</taxon>
        <taxon>Bacillota</taxon>
        <taxon>Clostridia</taxon>
        <taxon>Eubacteriales</taxon>
        <taxon>Clostridiaceae</taxon>
        <taxon>Clostridium</taxon>
    </lineage>
</organism>
<dbReference type="PANTHER" id="PTHR23028:SF53">
    <property type="entry name" value="ACYL_TRANSF_3 DOMAIN-CONTAINING PROTEIN"/>
    <property type="match status" value="1"/>
</dbReference>
<reference evidence="11 12" key="1">
    <citation type="submission" date="2021-03" db="EMBL/GenBank/DDBJ databases">
        <title>Genomic Encyclopedia of Type Strains, Phase IV (KMG-IV): sequencing the most valuable type-strain genomes for metagenomic binning, comparative biology and taxonomic classification.</title>
        <authorList>
            <person name="Goeker M."/>
        </authorList>
    </citation>
    <scope>NUCLEOTIDE SEQUENCE [LARGE SCALE GENOMIC DNA]</scope>
    <source>
        <strain evidence="11 12">DSM 28650</strain>
    </source>
</reference>
<evidence type="ECO:0000313" key="12">
    <source>
        <dbReference type="Proteomes" id="UP001519308"/>
    </source>
</evidence>
<feature type="region of interest" description="Disordered" evidence="8">
    <location>
        <begin position="428"/>
        <end position="458"/>
    </location>
</feature>
<protein>
    <submittedName>
        <fullName evidence="11">Peptidoglycan/LPS O-acetylase OafA/YrhL</fullName>
    </submittedName>
</protein>
<evidence type="ECO:0000256" key="1">
    <source>
        <dbReference type="ARBA" id="ARBA00004651"/>
    </source>
</evidence>
<keyword evidence="7" id="KW-0012">Acyltransferase</keyword>
<dbReference type="InterPro" id="IPR036514">
    <property type="entry name" value="SGNH_hydro_sf"/>
</dbReference>
<feature type="transmembrane region" description="Helical" evidence="9">
    <location>
        <begin position="263"/>
        <end position="286"/>
    </location>
</feature>
<dbReference type="RefSeq" id="WP_209649434.1">
    <property type="nucleotide sequence ID" value="NZ_JAGGLL010000008.1"/>
</dbReference>
<name>A0ABS4K381_9CLOT</name>
<keyword evidence="4 9" id="KW-0812">Transmembrane</keyword>
<dbReference type="Proteomes" id="UP001519308">
    <property type="component" value="Unassembled WGS sequence"/>
</dbReference>
<evidence type="ECO:0000256" key="5">
    <source>
        <dbReference type="ARBA" id="ARBA00022989"/>
    </source>
</evidence>
<dbReference type="CDD" id="cd01840">
    <property type="entry name" value="SGNH_hydrolase_yrhL_like"/>
    <property type="match status" value="1"/>
</dbReference>
<comment type="caution">
    <text evidence="11">The sequence shown here is derived from an EMBL/GenBank/DDBJ whole genome shotgun (WGS) entry which is preliminary data.</text>
</comment>
<feature type="transmembrane region" description="Helical" evidence="9">
    <location>
        <begin position="211"/>
        <end position="227"/>
    </location>
</feature>
<accession>A0ABS4K381</accession>
<evidence type="ECO:0000256" key="6">
    <source>
        <dbReference type="ARBA" id="ARBA00023136"/>
    </source>
</evidence>
<comment type="subcellular location">
    <subcellularLocation>
        <location evidence="1">Cell membrane</location>
        <topology evidence="1">Multi-pass membrane protein</topology>
    </subcellularLocation>
</comment>
<dbReference type="SUPFAM" id="SSF52266">
    <property type="entry name" value="SGNH hydrolase"/>
    <property type="match status" value="1"/>
</dbReference>
<evidence type="ECO:0000256" key="4">
    <source>
        <dbReference type="ARBA" id="ARBA00022692"/>
    </source>
</evidence>
<evidence type="ECO:0000313" key="11">
    <source>
        <dbReference type="EMBL" id="MBP2021571.1"/>
    </source>
</evidence>
<evidence type="ECO:0000256" key="9">
    <source>
        <dbReference type="SAM" id="Phobius"/>
    </source>
</evidence>
<feature type="transmembrane region" description="Helical" evidence="9">
    <location>
        <begin position="307"/>
        <end position="326"/>
    </location>
</feature>
<keyword evidence="3" id="KW-0808">Transferase</keyword>